<name>A0A0R2AUW7_9LACO</name>
<dbReference type="GO" id="GO:0005975">
    <property type="term" value="P:carbohydrate metabolic process"/>
    <property type="evidence" value="ECO:0007669"/>
    <property type="project" value="InterPro"/>
</dbReference>
<evidence type="ECO:0000313" key="2">
    <source>
        <dbReference type="Proteomes" id="UP000051672"/>
    </source>
</evidence>
<gene>
    <name evidence="1" type="ORF">FC34_GL001889</name>
</gene>
<dbReference type="GO" id="GO:0030246">
    <property type="term" value="F:carbohydrate binding"/>
    <property type="evidence" value="ECO:0007669"/>
    <property type="project" value="InterPro"/>
</dbReference>
<proteinExistence type="predicted"/>
<dbReference type="PANTHER" id="PTHR11122:SF13">
    <property type="entry name" value="GLUCOSE-6-PHOSPHATE 1-EPIMERASE"/>
    <property type="match status" value="1"/>
</dbReference>
<dbReference type="Pfam" id="PF01263">
    <property type="entry name" value="Aldose_epim"/>
    <property type="match status" value="1"/>
</dbReference>
<organism evidence="1 2">
    <name type="scientific">Lacticaseibacillus brantae DSM 23927</name>
    <dbReference type="NCBI Taxonomy" id="1423727"/>
    <lineage>
        <taxon>Bacteria</taxon>
        <taxon>Bacillati</taxon>
        <taxon>Bacillota</taxon>
        <taxon>Bacilli</taxon>
        <taxon>Lactobacillales</taxon>
        <taxon>Lactobacillaceae</taxon>
        <taxon>Lacticaseibacillus</taxon>
    </lineage>
</organism>
<dbReference type="PANTHER" id="PTHR11122">
    <property type="entry name" value="APOSPORY-ASSOCIATED PROTEIN C-RELATED"/>
    <property type="match status" value="1"/>
</dbReference>
<evidence type="ECO:0000313" key="1">
    <source>
        <dbReference type="EMBL" id="KRM71198.1"/>
    </source>
</evidence>
<dbReference type="Gene3D" id="2.70.98.10">
    <property type="match status" value="1"/>
</dbReference>
<dbReference type="InterPro" id="IPR037481">
    <property type="entry name" value="LacX"/>
</dbReference>
<keyword evidence="2" id="KW-1185">Reference proteome</keyword>
<accession>A0A0R2AUW7</accession>
<dbReference type="PATRIC" id="fig|1423727.3.peg.1914"/>
<dbReference type="OrthoDB" id="9795355at2"/>
<dbReference type="RefSeq" id="WP_057895168.1">
    <property type="nucleotide sequence ID" value="NZ_AYZQ01000006.1"/>
</dbReference>
<sequence>MLTIENGKFRATISEMGAELQSLVNRKDDYEFIWSDKGRGIWPRHAPILFPAIGKSNDDQYMIDGQLYPMHQHGFARDFPFTLVKHDKGSATFSLKSNDETRTMFPYDFELLVTYTLNKKGLSIDYTVKNVDKEDFAFSLGSHPGFQVAVNDEGDFDDYSLTLTPVDGAIKQFDIDPVPFRDGDISDLDAAEDNKIPLTHELLDDGLIILDNPEIQSISLSSPNQKHSVTLQVNDFPYLAIWSPEHKNAPFVCVEPFNGLPDEFGDPSDLFHKEGNVAVKARDQKQMSYQIDLV</sequence>
<dbReference type="CDD" id="cd09024">
    <property type="entry name" value="Aldose_epim_lacX"/>
    <property type="match status" value="1"/>
</dbReference>
<dbReference type="InterPro" id="IPR008183">
    <property type="entry name" value="Aldose_1/G6P_1-epimerase"/>
</dbReference>
<reference evidence="1 2" key="1">
    <citation type="journal article" date="2015" name="Genome Announc.">
        <title>Expanding the biotechnology potential of lactobacilli through comparative genomics of 213 strains and associated genera.</title>
        <authorList>
            <person name="Sun Z."/>
            <person name="Harris H.M."/>
            <person name="McCann A."/>
            <person name="Guo C."/>
            <person name="Argimon S."/>
            <person name="Zhang W."/>
            <person name="Yang X."/>
            <person name="Jeffery I.B."/>
            <person name="Cooney J.C."/>
            <person name="Kagawa T.F."/>
            <person name="Liu W."/>
            <person name="Song Y."/>
            <person name="Salvetti E."/>
            <person name="Wrobel A."/>
            <person name="Rasinkangas P."/>
            <person name="Parkhill J."/>
            <person name="Rea M.C."/>
            <person name="O'Sullivan O."/>
            <person name="Ritari J."/>
            <person name="Douillard F.P."/>
            <person name="Paul Ross R."/>
            <person name="Yang R."/>
            <person name="Briner A.E."/>
            <person name="Felis G.E."/>
            <person name="de Vos W.M."/>
            <person name="Barrangou R."/>
            <person name="Klaenhammer T.R."/>
            <person name="Caufield P.W."/>
            <person name="Cui Y."/>
            <person name="Zhang H."/>
            <person name="O'Toole P.W."/>
        </authorList>
    </citation>
    <scope>NUCLEOTIDE SEQUENCE [LARGE SCALE GENOMIC DNA]</scope>
    <source>
        <strain evidence="1 2">DSM 23927</strain>
    </source>
</reference>
<dbReference type="InterPro" id="IPR011013">
    <property type="entry name" value="Gal_mutarotase_sf_dom"/>
</dbReference>
<dbReference type="AlphaFoldDB" id="A0A0R2AUW7"/>
<dbReference type="EMBL" id="AYZQ01000006">
    <property type="protein sequence ID" value="KRM71198.1"/>
    <property type="molecule type" value="Genomic_DNA"/>
</dbReference>
<dbReference type="STRING" id="1423727.FC34_GL001889"/>
<dbReference type="GO" id="GO:0016853">
    <property type="term" value="F:isomerase activity"/>
    <property type="evidence" value="ECO:0007669"/>
    <property type="project" value="InterPro"/>
</dbReference>
<comment type="caution">
    <text evidence="1">The sequence shown here is derived from an EMBL/GenBank/DDBJ whole genome shotgun (WGS) entry which is preliminary data.</text>
</comment>
<dbReference type="Proteomes" id="UP000051672">
    <property type="component" value="Unassembled WGS sequence"/>
</dbReference>
<dbReference type="InterPro" id="IPR014718">
    <property type="entry name" value="GH-type_carb-bd"/>
</dbReference>
<protein>
    <submittedName>
        <fullName evidence="1">Galactose mutarotase enzyme, lacX protein</fullName>
    </submittedName>
</protein>
<dbReference type="SUPFAM" id="SSF74650">
    <property type="entry name" value="Galactose mutarotase-like"/>
    <property type="match status" value="1"/>
</dbReference>